<proteinExistence type="predicted"/>
<dbReference type="AlphaFoldDB" id="X1DNR4"/>
<feature type="non-terminal residue" evidence="1">
    <location>
        <position position="51"/>
    </location>
</feature>
<accession>X1DNR4</accession>
<dbReference type="EMBL" id="BART01038656">
    <property type="protein sequence ID" value="GAH06629.1"/>
    <property type="molecule type" value="Genomic_DNA"/>
</dbReference>
<organism evidence="1">
    <name type="scientific">marine sediment metagenome</name>
    <dbReference type="NCBI Taxonomy" id="412755"/>
    <lineage>
        <taxon>unclassified sequences</taxon>
        <taxon>metagenomes</taxon>
        <taxon>ecological metagenomes</taxon>
    </lineage>
</organism>
<sequence length="51" mass="5529">MVQGLSDLIERYGGGGQDPVMKAIWWGLKGQVPMILQALDNSEEAIAEIEA</sequence>
<name>X1DNR4_9ZZZZ</name>
<reference evidence="1" key="1">
    <citation type="journal article" date="2014" name="Front. Microbiol.">
        <title>High frequency of phylogenetically diverse reductive dehalogenase-homologous genes in deep subseafloor sedimentary metagenomes.</title>
        <authorList>
            <person name="Kawai M."/>
            <person name="Futagami T."/>
            <person name="Toyoda A."/>
            <person name="Takaki Y."/>
            <person name="Nishi S."/>
            <person name="Hori S."/>
            <person name="Arai W."/>
            <person name="Tsubouchi T."/>
            <person name="Morono Y."/>
            <person name="Uchiyama I."/>
            <person name="Ito T."/>
            <person name="Fujiyama A."/>
            <person name="Inagaki F."/>
            <person name="Takami H."/>
        </authorList>
    </citation>
    <scope>NUCLEOTIDE SEQUENCE</scope>
    <source>
        <strain evidence="1">Expedition CK06-06</strain>
    </source>
</reference>
<comment type="caution">
    <text evidence="1">The sequence shown here is derived from an EMBL/GenBank/DDBJ whole genome shotgun (WGS) entry which is preliminary data.</text>
</comment>
<protein>
    <submittedName>
        <fullName evidence="1">Uncharacterized protein</fullName>
    </submittedName>
</protein>
<evidence type="ECO:0000313" key="1">
    <source>
        <dbReference type="EMBL" id="GAH06629.1"/>
    </source>
</evidence>
<gene>
    <name evidence="1" type="ORF">S01H4_63989</name>
</gene>